<feature type="domain" description="Helix-turn-helix" evidence="1">
    <location>
        <begin position="32"/>
        <end position="77"/>
    </location>
</feature>
<proteinExistence type="predicted"/>
<evidence type="ECO:0000313" key="2">
    <source>
        <dbReference type="EMBL" id="OGZ30766.1"/>
    </source>
</evidence>
<dbReference type="STRING" id="1801725.A3J00_03920"/>
<organism evidence="2 3">
    <name type="scientific">Candidatus Niyogibacteria bacterium RIFCSPLOWO2_02_FULL_45_13</name>
    <dbReference type="NCBI Taxonomy" id="1801725"/>
    <lineage>
        <taxon>Bacteria</taxon>
        <taxon>Candidatus Niyogiibacteriota</taxon>
    </lineage>
</organism>
<dbReference type="Proteomes" id="UP000178428">
    <property type="component" value="Unassembled WGS sequence"/>
</dbReference>
<dbReference type="AlphaFoldDB" id="A0A1G2EY75"/>
<protein>
    <recommendedName>
        <fullName evidence="1">Helix-turn-helix domain-containing protein</fullName>
    </recommendedName>
</protein>
<name>A0A1G2EY75_9BACT</name>
<dbReference type="Pfam" id="PF12728">
    <property type="entry name" value="HTH_17"/>
    <property type="match status" value="1"/>
</dbReference>
<dbReference type="EMBL" id="MHMR01000015">
    <property type="protein sequence ID" value="OGZ30766.1"/>
    <property type="molecule type" value="Genomic_DNA"/>
</dbReference>
<comment type="caution">
    <text evidence="2">The sequence shown here is derived from an EMBL/GenBank/DDBJ whole genome shotgun (WGS) entry which is preliminary data.</text>
</comment>
<dbReference type="GO" id="GO:0003677">
    <property type="term" value="F:DNA binding"/>
    <property type="evidence" value="ECO:0007669"/>
    <property type="project" value="InterPro"/>
</dbReference>
<dbReference type="InterPro" id="IPR010093">
    <property type="entry name" value="SinI_DNA-bd"/>
</dbReference>
<evidence type="ECO:0000259" key="1">
    <source>
        <dbReference type="Pfam" id="PF12728"/>
    </source>
</evidence>
<dbReference type="NCBIfam" id="TIGR01764">
    <property type="entry name" value="excise"/>
    <property type="match status" value="1"/>
</dbReference>
<dbReference type="InterPro" id="IPR041657">
    <property type="entry name" value="HTH_17"/>
</dbReference>
<sequence>MGKKKKQIKFDVGNATVMALRDIDVEKKFWKAEDLAAILDVNIMTIYRYIKAKRLKAYKIGKEFRIDKNEFKSFLNKVKTK</sequence>
<evidence type="ECO:0000313" key="3">
    <source>
        <dbReference type="Proteomes" id="UP000178428"/>
    </source>
</evidence>
<gene>
    <name evidence="2" type="ORF">A3J00_03920</name>
</gene>
<reference evidence="2 3" key="1">
    <citation type="journal article" date="2016" name="Nat. Commun.">
        <title>Thousands of microbial genomes shed light on interconnected biogeochemical processes in an aquifer system.</title>
        <authorList>
            <person name="Anantharaman K."/>
            <person name="Brown C.T."/>
            <person name="Hug L.A."/>
            <person name="Sharon I."/>
            <person name="Castelle C.J."/>
            <person name="Probst A.J."/>
            <person name="Thomas B.C."/>
            <person name="Singh A."/>
            <person name="Wilkins M.J."/>
            <person name="Karaoz U."/>
            <person name="Brodie E.L."/>
            <person name="Williams K.H."/>
            <person name="Hubbard S.S."/>
            <person name="Banfield J.F."/>
        </authorList>
    </citation>
    <scope>NUCLEOTIDE SEQUENCE [LARGE SCALE GENOMIC DNA]</scope>
</reference>
<accession>A0A1G2EY75</accession>